<dbReference type="InterPro" id="IPR050595">
    <property type="entry name" value="Bact_response_regulator"/>
</dbReference>
<feature type="domain" description="Response regulatory" evidence="5">
    <location>
        <begin position="12"/>
        <end position="123"/>
    </location>
</feature>
<gene>
    <name evidence="6" type="ORF">JI748_13300</name>
</gene>
<dbReference type="SUPFAM" id="SSF52172">
    <property type="entry name" value="CheY-like"/>
    <property type="match status" value="1"/>
</dbReference>
<keyword evidence="3" id="KW-0804">Transcription</keyword>
<evidence type="ECO:0000256" key="2">
    <source>
        <dbReference type="ARBA" id="ARBA00023015"/>
    </source>
</evidence>
<evidence type="ECO:0000256" key="4">
    <source>
        <dbReference type="PROSITE-ProRule" id="PRU00169"/>
    </source>
</evidence>
<feature type="modified residue" description="4-aspartylphosphate" evidence="4">
    <location>
        <position position="62"/>
    </location>
</feature>
<keyword evidence="1 4" id="KW-0597">Phosphoprotein</keyword>
<protein>
    <submittedName>
        <fullName evidence="6">Response regulator</fullName>
    </submittedName>
</protein>
<dbReference type="Gene3D" id="3.40.50.2300">
    <property type="match status" value="1"/>
</dbReference>
<dbReference type="EMBL" id="CP068046">
    <property type="protein sequence ID" value="QQR38727.1"/>
    <property type="molecule type" value="Genomic_DNA"/>
</dbReference>
<reference evidence="6 7" key="1">
    <citation type="submission" date="2021-01" db="EMBL/GenBank/DDBJ databases">
        <title>Genome seq and assembly of Devosia sp. LEGU1.</title>
        <authorList>
            <person name="Chhetri G."/>
        </authorList>
    </citation>
    <scope>NUCLEOTIDE SEQUENCE [LARGE SCALE GENOMIC DNA]</scope>
    <source>
        <strain evidence="6 7">LEGU1</strain>
    </source>
</reference>
<dbReference type="Pfam" id="PF00072">
    <property type="entry name" value="Response_reg"/>
    <property type="match status" value="1"/>
</dbReference>
<proteinExistence type="predicted"/>
<accession>A0ABX7C7M9</accession>
<dbReference type="PANTHER" id="PTHR44591:SF3">
    <property type="entry name" value="RESPONSE REGULATORY DOMAIN-CONTAINING PROTEIN"/>
    <property type="match status" value="1"/>
</dbReference>
<dbReference type="InterPro" id="IPR011006">
    <property type="entry name" value="CheY-like_superfamily"/>
</dbReference>
<evidence type="ECO:0000313" key="6">
    <source>
        <dbReference type="EMBL" id="QQR38727.1"/>
    </source>
</evidence>
<evidence type="ECO:0000256" key="1">
    <source>
        <dbReference type="ARBA" id="ARBA00022553"/>
    </source>
</evidence>
<dbReference type="PANTHER" id="PTHR44591">
    <property type="entry name" value="STRESS RESPONSE REGULATOR PROTEIN 1"/>
    <property type="match status" value="1"/>
</dbReference>
<dbReference type="PROSITE" id="PS50110">
    <property type="entry name" value="RESPONSE_REGULATORY"/>
    <property type="match status" value="1"/>
</dbReference>
<dbReference type="InterPro" id="IPR001789">
    <property type="entry name" value="Sig_transdc_resp-reg_receiver"/>
</dbReference>
<dbReference type="SMART" id="SM00448">
    <property type="entry name" value="REC"/>
    <property type="match status" value="1"/>
</dbReference>
<sequence length="129" mass="13749">MEVSPPRGSGVTILVVDDDALITLNTVDQLAELGHLPVEAFSAAEALSILQKRDDIAALITDYSMPGMNGVQLAEAARALRPGLPILLATGYAELPEDAPTGLPRLEKPFRQEELARQIASLFGEVEGE</sequence>
<dbReference type="RefSeq" id="WP_201631465.1">
    <property type="nucleotide sequence ID" value="NZ_CP068046.1"/>
</dbReference>
<evidence type="ECO:0000313" key="7">
    <source>
        <dbReference type="Proteomes" id="UP000595857"/>
    </source>
</evidence>
<keyword evidence="2" id="KW-0805">Transcription regulation</keyword>
<name>A0ABX7C7M9_9HYPH</name>
<dbReference type="Proteomes" id="UP000595857">
    <property type="component" value="Chromosome"/>
</dbReference>
<organism evidence="6 7">
    <name type="scientific">Devosia rhizoryzae</name>
    <dbReference type="NCBI Taxonomy" id="2774137"/>
    <lineage>
        <taxon>Bacteria</taxon>
        <taxon>Pseudomonadati</taxon>
        <taxon>Pseudomonadota</taxon>
        <taxon>Alphaproteobacteria</taxon>
        <taxon>Hyphomicrobiales</taxon>
        <taxon>Devosiaceae</taxon>
        <taxon>Devosia</taxon>
    </lineage>
</organism>
<evidence type="ECO:0000259" key="5">
    <source>
        <dbReference type="PROSITE" id="PS50110"/>
    </source>
</evidence>
<evidence type="ECO:0000256" key="3">
    <source>
        <dbReference type="ARBA" id="ARBA00023163"/>
    </source>
</evidence>
<keyword evidence="7" id="KW-1185">Reference proteome</keyword>